<dbReference type="PROSITE" id="PS51450">
    <property type="entry name" value="LRR"/>
    <property type="match status" value="4"/>
</dbReference>
<evidence type="ECO:0000313" key="5">
    <source>
        <dbReference type="Proteomes" id="UP000614350"/>
    </source>
</evidence>
<reference evidence="4" key="1">
    <citation type="journal article" date="2020" name="G3 (Bethesda)">
        <title>High-Quality Assemblies for Three Invasive Social Wasps from the &lt;i&gt;Vespula&lt;/i&gt; Genus.</title>
        <authorList>
            <person name="Harrop T.W.R."/>
            <person name="Guhlin J."/>
            <person name="McLaughlin G.M."/>
            <person name="Permina E."/>
            <person name="Stockwell P."/>
            <person name="Gilligan J."/>
            <person name="Le Lec M.F."/>
            <person name="Gruber M.A.M."/>
            <person name="Quinn O."/>
            <person name="Lovegrove M."/>
            <person name="Duncan E.J."/>
            <person name="Remnant E.J."/>
            <person name="Van Eeckhoven J."/>
            <person name="Graham B."/>
            <person name="Knapp R.A."/>
            <person name="Langford K.W."/>
            <person name="Kronenberg Z."/>
            <person name="Press M.O."/>
            <person name="Eacker S.M."/>
            <person name="Wilson-Rankin E.E."/>
            <person name="Purcell J."/>
            <person name="Lester P.J."/>
            <person name="Dearden P.K."/>
        </authorList>
    </citation>
    <scope>NUCLEOTIDE SEQUENCE</scope>
    <source>
        <strain evidence="4">Marl-1</strain>
    </source>
</reference>
<dbReference type="Gene3D" id="3.40.50.300">
    <property type="entry name" value="P-loop containing nucleotide triphosphate hydrolases"/>
    <property type="match status" value="1"/>
</dbReference>
<dbReference type="Pfam" id="PF00625">
    <property type="entry name" value="Guanylate_kin"/>
    <property type="match status" value="1"/>
</dbReference>
<dbReference type="InterPro" id="IPR001611">
    <property type="entry name" value="Leu-rich_rpt"/>
</dbReference>
<dbReference type="PROSITE" id="PS50052">
    <property type="entry name" value="GUANYLATE_KINASE_2"/>
    <property type="match status" value="1"/>
</dbReference>
<evidence type="ECO:0000259" key="3">
    <source>
        <dbReference type="PROSITE" id="PS50052"/>
    </source>
</evidence>
<dbReference type="Gene3D" id="3.80.10.10">
    <property type="entry name" value="Ribonuclease Inhibitor"/>
    <property type="match status" value="2"/>
</dbReference>
<protein>
    <recommendedName>
        <fullName evidence="3">Guanylate kinase-like domain-containing protein</fullName>
    </recommendedName>
</protein>
<name>A0A834KMU9_VESVU</name>
<dbReference type="AlphaFoldDB" id="A0A834KMU9"/>
<dbReference type="InterPro" id="IPR008144">
    <property type="entry name" value="Guanylate_kin-like_dom"/>
</dbReference>
<sequence>MDNSNYSRKEDFKLLTKKKSIARSNWGGYALDIQLWEDEESPVIKMRYMDDVSFDNLEKDGIFSDRLIGLGSSFLTKSPECGLYILAKCVMRRMSLTDITVLYYHRYLQYIDLAYNNLTNLMPLSGIPYLMYLNASHNKLIDVLNFTPPWYLTYVNLSNNHITEMCDLSSFWSIVRLDLSYNEIEVIFGLHNLKYLQYLNMSYNLIKYIENLDNLNIKELNLEGNCITSYRYTKLGSNMKSLINLRTIILGYNKLSSLNFLKDACSLRFVDLKFNKIMDLLEVSKLKGSIFEIDLRGNACTKWPNYRNVILFSIPSIMFIDGVEASITEKISAATIFAPSLSLMTSRNITKLTLLEYLSTPKIDSHVIAYDKIRPPLLILTGPSGVKKRKLSLHISRVIPNKIKYCKWYTTKQSKTGEDEDKSFIFVKREDFNEIACSGNFLGIQDLLGNSYGFHMNEIASLITEQKIGITPADLHTTMQICNRYLNVKPILVIINDITQHQSQIENKFDIYTWIQDSIGDLLAINIGKHTFVKEESRNSILNFVVTIIDEIINSLELPGYSMFVRPQDYGATTTDIIYESKLILPKLIKIQEQNDIYRQFNDLKILLDEESNIIINNKKRRTLLCHYKKYDKIFTDDDSNDTISSEDTLLISQCEDNNIEKSENLKRMFVELVLQTRKIYLEHHEKNPGFFSLVLLTDNYNEAFNVLKNFIQKACPKKLFQNLEQMPEIKYLLQVAIPDHIQCIIDKMKESLSIDNIRRKKILEIDSKTV</sequence>
<dbReference type="PANTHER" id="PTHR15454">
    <property type="entry name" value="NISCHARIN RELATED"/>
    <property type="match status" value="1"/>
</dbReference>
<proteinExistence type="predicted"/>
<keyword evidence="2" id="KW-0677">Repeat</keyword>
<evidence type="ECO:0000313" key="4">
    <source>
        <dbReference type="EMBL" id="KAF7408792.1"/>
    </source>
</evidence>
<dbReference type="SUPFAM" id="SSF52540">
    <property type="entry name" value="P-loop containing nucleoside triphosphate hydrolases"/>
    <property type="match status" value="1"/>
</dbReference>
<dbReference type="SMART" id="SM00365">
    <property type="entry name" value="LRR_SD22"/>
    <property type="match status" value="3"/>
</dbReference>
<evidence type="ECO:0000256" key="1">
    <source>
        <dbReference type="ARBA" id="ARBA00022614"/>
    </source>
</evidence>
<dbReference type="InterPro" id="IPR032675">
    <property type="entry name" value="LRR_dom_sf"/>
</dbReference>
<accession>A0A834KMU9</accession>
<dbReference type="GO" id="GO:0005737">
    <property type="term" value="C:cytoplasm"/>
    <property type="evidence" value="ECO:0007669"/>
    <property type="project" value="TreeGrafter"/>
</dbReference>
<feature type="domain" description="Guanylate kinase-like" evidence="3">
    <location>
        <begin position="375"/>
        <end position="609"/>
    </location>
</feature>
<comment type="caution">
    <text evidence="4">The sequence shown here is derived from an EMBL/GenBank/DDBJ whole genome shotgun (WGS) entry which is preliminary data.</text>
</comment>
<evidence type="ECO:0000256" key="2">
    <source>
        <dbReference type="ARBA" id="ARBA00022737"/>
    </source>
</evidence>
<dbReference type="SUPFAM" id="SSF52058">
    <property type="entry name" value="L domain-like"/>
    <property type="match status" value="1"/>
</dbReference>
<organism evidence="4 5">
    <name type="scientific">Vespula vulgaris</name>
    <name type="common">Yellow jacket</name>
    <name type="synonym">Wasp</name>
    <dbReference type="NCBI Taxonomy" id="7454"/>
    <lineage>
        <taxon>Eukaryota</taxon>
        <taxon>Metazoa</taxon>
        <taxon>Ecdysozoa</taxon>
        <taxon>Arthropoda</taxon>
        <taxon>Hexapoda</taxon>
        <taxon>Insecta</taxon>
        <taxon>Pterygota</taxon>
        <taxon>Neoptera</taxon>
        <taxon>Endopterygota</taxon>
        <taxon>Hymenoptera</taxon>
        <taxon>Apocrita</taxon>
        <taxon>Aculeata</taxon>
        <taxon>Vespoidea</taxon>
        <taxon>Vespidae</taxon>
        <taxon>Vespinae</taxon>
        <taxon>Vespula</taxon>
    </lineage>
</organism>
<keyword evidence="1" id="KW-0433">Leucine-rich repeat</keyword>
<dbReference type="Proteomes" id="UP000614350">
    <property type="component" value="Unassembled WGS sequence"/>
</dbReference>
<dbReference type="EMBL" id="JACSEA010000002">
    <property type="protein sequence ID" value="KAF7408792.1"/>
    <property type="molecule type" value="Genomic_DNA"/>
</dbReference>
<dbReference type="InterPro" id="IPR008145">
    <property type="entry name" value="GK/Ca_channel_bsu"/>
</dbReference>
<dbReference type="InterPro" id="IPR027417">
    <property type="entry name" value="P-loop_NTPase"/>
</dbReference>
<gene>
    <name evidence="4" type="ORF">HZH66_003329</name>
</gene>
<keyword evidence="5" id="KW-1185">Reference proteome</keyword>